<sequence>MAFVFEQDRKLDKLEGVEINLGPGYYDYQQNSIKSSNSVGFAPFLSTVDRGGQKPVTLKKKVKEPPGPGQYNVNRLFESKESTADNSVISSQKGNNEKTNMGVFKSKGERFSNAESMVPGPGHYTKDVGMCTLIKKSQGQNKSPDIIKKDIIDGFRYINNNRKTNSIPNKIIKIDQNGNIYDLDIFGNDNGAVNIGKLLLNQQFIDILFYYQNLIGGQKKSAENFTRNAKGAQFSKSTVKRFEEKKDRSLSNIGPGKYHKTDNNYNPRYKQKQSSGFASDCVRSYFDQLIYGTTNQIKAQIRQETGYKDIMPGPGQYDLSLAEKNKNLSNKNVVHQFFGSTCERFQSEKYDNYEIGPGQYFQEKSFVKPSLNDLNGKVSFSSTTAKENSFVPKQQDLPGPGQYNLLDKKSIKENVVKKYNQGYKTNFGQTSQRFQNQKFDFNVAPGQYNTDIKKNQAFQQNMDPAFRSNVSRSASMYTKQMDNRNYQVDNGNIANKLDKQKQYLSNLQKIDVIKPGFNVAAPRFVEKINQDTIQKNNNSGLAIIDENQQKQMYKQRSQSIQQHNTPQIAFEQSQTTKQYSAAFKSNQPRLGFNKPQEGVGPGKYRSISQWNKRSYNVKYQPVKV</sequence>
<dbReference type="EMBL" id="LDAU01000092">
    <property type="protein sequence ID" value="KRX06766.1"/>
    <property type="molecule type" value="Genomic_DNA"/>
</dbReference>
<dbReference type="PANTHER" id="PTHR21580">
    <property type="entry name" value="SHIPPO-1-RELATED"/>
    <property type="match status" value="1"/>
</dbReference>
<dbReference type="OMA" id="YYVQNDL"/>
<proteinExistence type="predicted"/>
<dbReference type="InterPro" id="IPR051291">
    <property type="entry name" value="CIMAP"/>
</dbReference>
<evidence type="ECO:0008006" key="4">
    <source>
        <dbReference type="Google" id="ProtNLM"/>
    </source>
</evidence>
<keyword evidence="3" id="KW-1185">Reference proteome</keyword>
<accession>A0A0V0QX11</accession>
<reference evidence="2 3" key="1">
    <citation type="journal article" date="2015" name="Sci. Rep.">
        <title>Genome of the facultative scuticociliatosis pathogen Pseudocohnilembus persalinus provides insight into its virulence through horizontal gene transfer.</title>
        <authorList>
            <person name="Xiong J."/>
            <person name="Wang G."/>
            <person name="Cheng J."/>
            <person name="Tian M."/>
            <person name="Pan X."/>
            <person name="Warren A."/>
            <person name="Jiang C."/>
            <person name="Yuan D."/>
            <person name="Miao W."/>
        </authorList>
    </citation>
    <scope>NUCLEOTIDE SEQUENCE [LARGE SCALE GENOMIC DNA]</scope>
    <source>
        <strain evidence="2">36N120E</strain>
    </source>
</reference>
<dbReference type="AlphaFoldDB" id="A0A0V0QX11"/>
<evidence type="ECO:0000313" key="3">
    <source>
        <dbReference type="Proteomes" id="UP000054937"/>
    </source>
</evidence>
<feature type="compositionally biased region" description="Polar residues" evidence="1">
    <location>
        <begin position="84"/>
        <end position="99"/>
    </location>
</feature>
<dbReference type="Pfam" id="PF07004">
    <property type="entry name" value="SHIPPO-rpt"/>
    <property type="match status" value="3"/>
</dbReference>
<dbReference type="Proteomes" id="UP000054937">
    <property type="component" value="Unassembled WGS sequence"/>
</dbReference>
<gene>
    <name evidence="2" type="ORF">PPERSA_09168</name>
</gene>
<organism evidence="2 3">
    <name type="scientific">Pseudocohnilembus persalinus</name>
    <name type="common">Ciliate</name>
    <dbReference type="NCBI Taxonomy" id="266149"/>
    <lineage>
        <taxon>Eukaryota</taxon>
        <taxon>Sar</taxon>
        <taxon>Alveolata</taxon>
        <taxon>Ciliophora</taxon>
        <taxon>Intramacronucleata</taxon>
        <taxon>Oligohymenophorea</taxon>
        <taxon>Scuticociliatia</taxon>
        <taxon>Philasterida</taxon>
        <taxon>Pseudocohnilembidae</taxon>
        <taxon>Pseudocohnilembus</taxon>
    </lineage>
</organism>
<dbReference type="InParanoid" id="A0A0V0QX11"/>
<protein>
    <recommendedName>
        <fullName evidence="4">Sperm-tail PG-rich repeat</fullName>
    </recommendedName>
</protein>
<dbReference type="InterPro" id="IPR010736">
    <property type="entry name" value="SHIPPO-rpt"/>
</dbReference>
<feature type="region of interest" description="Disordered" evidence="1">
    <location>
        <begin position="586"/>
        <end position="605"/>
    </location>
</feature>
<feature type="region of interest" description="Disordered" evidence="1">
    <location>
        <begin position="82"/>
        <end position="101"/>
    </location>
</feature>
<evidence type="ECO:0000313" key="2">
    <source>
        <dbReference type="EMBL" id="KRX06766.1"/>
    </source>
</evidence>
<evidence type="ECO:0000256" key="1">
    <source>
        <dbReference type="SAM" id="MobiDB-lite"/>
    </source>
</evidence>
<name>A0A0V0QX11_PSEPJ</name>
<comment type="caution">
    <text evidence="2">The sequence shown here is derived from an EMBL/GenBank/DDBJ whole genome shotgun (WGS) entry which is preliminary data.</text>
</comment>
<dbReference type="OrthoDB" id="406368at2759"/>